<evidence type="ECO:0000256" key="3">
    <source>
        <dbReference type="ARBA" id="ARBA00022692"/>
    </source>
</evidence>
<proteinExistence type="inferred from homology"/>
<evidence type="ECO:0000256" key="2">
    <source>
        <dbReference type="ARBA" id="ARBA00009074"/>
    </source>
</evidence>
<dbReference type="PANTHER" id="PTHR31113">
    <property type="entry name" value="UPF0496 PROTEIN 3-RELATED"/>
    <property type="match status" value="1"/>
</dbReference>
<evidence type="ECO:0000313" key="8">
    <source>
        <dbReference type="Proteomes" id="UP001141806"/>
    </source>
</evidence>
<dbReference type="InterPro" id="IPR007749">
    <property type="entry name" value="DUF677"/>
</dbReference>
<keyword evidence="4 6" id="KW-1133">Transmembrane helix</keyword>
<comment type="similarity">
    <text evidence="2">Belongs to the UPF0496 family.</text>
</comment>
<evidence type="ECO:0000256" key="1">
    <source>
        <dbReference type="ARBA" id="ARBA00004370"/>
    </source>
</evidence>
<feature type="transmembrane region" description="Helical" evidence="6">
    <location>
        <begin position="191"/>
        <end position="212"/>
    </location>
</feature>
<dbReference type="Pfam" id="PF05055">
    <property type="entry name" value="DUF677"/>
    <property type="match status" value="1"/>
</dbReference>
<dbReference type="AlphaFoldDB" id="A0A9Q0GP83"/>
<keyword evidence="8" id="KW-1185">Reference proteome</keyword>
<evidence type="ECO:0000256" key="4">
    <source>
        <dbReference type="ARBA" id="ARBA00022989"/>
    </source>
</evidence>
<comment type="caution">
    <text evidence="7">The sequence shown here is derived from an EMBL/GenBank/DDBJ whole genome shotgun (WGS) entry which is preliminary data.</text>
</comment>
<evidence type="ECO:0000256" key="5">
    <source>
        <dbReference type="ARBA" id="ARBA00023136"/>
    </source>
</evidence>
<sequence>MLSSGDKELKAAHRSFNVNEEYLSAFRTKSYADFFSKAELLVNDTSSPPLGYSNICGILLEPRQETVATVLESEIFSKQPDLKSLLLKYFETSAEASRICSYLLASISQILSNYQFIQQALDMGGDCSPEQFKITISELNLFILHSNPFSNPHQHDFKRIHDQYSSVLHHLRSMSKKVARKIKLIKYFKQAAGVGVTAACGVATVTAVILAAHTLVGLVMGPAIFSFPLTSSKVKLFNLGFLQGRFLSELRKQLDVAAKGTYILNRDFDTMTRLVERLHDEIEHHKAMIQFCLDRREDRFPMQEVLKELSKNDMGFKKQVEELEQQLHLCLFTINRVRVSVIKEMVTSSV</sequence>
<dbReference type="GO" id="GO:0016020">
    <property type="term" value="C:membrane"/>
    <property type="evidence" value="ECO:0007669"/>
    <property type="project" value="UniProtKB-SubCell"/>
</dbReference>
<evidence type="ECO:0000313" key="7">
    <source>
        <dbReference type="EMBL" id="KAJ4950123.1"/>
    </source>
</evidence>
<keyword evidence="5 6" id="KW-0472">Membrane</keyword>
<dbReference type="EMBL" id="JAMYWD010000012">
    <property type="protein sequence ID" value="KAJ4950123.1"/>
    <property type="molecule type" value="Genomic_DNA"/>
</dbReference>
<reference evidence="7" key="1">
    <citation type="journal article" date="2023" name="Plant J.">
        <title>The genome of the king protea, Protea cynaroides.</title>
        <authorList>
            <person name="Chang J."/>
            <person name="Duong T.A."/>
            <person name="Schoeman C."/>
            <person name="Ma X."/>
            <person name="Roodt D."/>
            <person name="Barker N."/>
            <person name="Li Z."/>
            <person name="Van de Peer Y."/>
            <person name="Mizrachi E."/>
        </authorList>
    </citation>
    <scope>NUCLEOTIDE SEQUENCE</scope>
    <source>
        <tissue evidence="7">Young leaves</tissue>
    </source>
</reference>
<gene>
    <name evidence="7" type="ORF">NE237_026955</name>
</gene>
<accession>A0A9Q0GP83</accession>
<organism evidence="7 8">
    <name type="scientific">Protea cynaroides</name>
    <dbReference type="NCBI Taxonomy" id="273540"/>
    <lineage>
        <taxon>Eukaryota</taxon>
        <taxon>Viridiplantae</taxon>
        <taxon>Streptophyta</taxon>
        <taxon>Embryophyta</taxon>
        <taxon>Tracheophyta</taxon>
        <taxon>Spermatophyta</taxon>
        <taxon>Magnoliopsida</taxon>
        <taxon>Proteales</taxon>
        <taxon>Proteaceae</taxon>
        <taxon>Protea</taxon>
    </lineage>
</organism>
<comment type="subcellular location">
    <subcellularLocation>
        <location evidence="1">Membrane</location>
    </subcellularLocation>
</comment>
<keyword evidence="3 6" id="KW-0812">Transmembrane</keyword>
<dbReference type="PANTHER" id="PTHR31113:SF2">
    <property type="entry name" value="OS04G0423200 PROTEIN"/>
    <property type="match status" value="1"/>
</dbReference>
<evidence type="ECO:0000256" key="6">
    <source>
        <dbReference type="SAM" id="Phobius"/>
    </source>
</evidence>
<protein>
    <submittedName>
        <fullName evidence="7">Uncharacterized protein</fullName>
    </submittedName>
</protein>
<dbReference type="Proteomes" id="UP001141806">
    <property type="component" value="Unassembled WGS sequence"/>
</dbReference>
<name>A0A9Q0GP83_9MAGN</name>
<dbReference type="OrthoDB" id="776561at2759"/>